<feature type="domain" description="CCHC-type" evidence="1">
    <location>
        <begin position="230"/>
        <end position="246"/>
    </location>
</feature>
<dbReference type="PANTHER" id="PTHR33198:SF20">
    <property type="entry name" value="RETROTRANSPOSON GAG DOMAIN-CONTAINING PROTEIN"/>
    <property type="match status" value="1"/>
</dbReference>
<dbReference type="Gene3D" id="2.40.70.10">
    <property type="entry name" value="Acid Proteases"/>
    <property type="match status" value="1"/>
</dbReference>
<evidence type="ECO:0000313" key="2">
    <source>
        <dbReference type="EnsemblMetazoa" id="XP_050518609.1"/>
    </source>
</evidence>
<dbReference type="CDD" id="cd00303">
    <property type="entry name" value="retropepsin_like"/>
    <property type="match status" value="1"/>
</dbReference>
<dbReference type="PANTHER" id="PTHR33198">
    <property type="entry name" value="ANK_REP_REGION DOMAIN-CONTAINING PROTEIN-RELATED"/>
    <property type="match status" value="1"/>
</dbReference>
<evidence type="ECO:0000259" key="1">
    <source>
        <dbReference type="SMART" id="SM00343"/>
    </source>
</evidence>
<dbReference type="Gene3D" id="4.10.60.10">
    <property type="entry name" value="Zinc finger, CCHC-type"/>
    <property type="match status" value="1"/>
</dbReference>
<dbReference type="RefSeq" id="XP_050518609.1">
    <property type="nucleotide sequence ID" value="XM_050662652.1"/>
</dbReference>
<dbReference type="Proteomes" id="UP001652700">
    <property type="component" value="Unplaced"/>
</dbReference>
<name>A0ABM5L847_DIAVI</name>
<dbReference type="SUPFAM" id="SSF50630">
    <property type="entry name" value="Acid proteases"/>
    <property type="match status" value="1"/>
</dbReference>
<dbReference type="SUPFAM" id="SSF57756">
    <property type="entry name" value="Retrovirus zinc finger-like domains"/>
    <property type="match status" value="1"/>
</dbReference>
<evidence type="ECO:0000313" key="3">
    <source>
        <dbReference type="Proteomes" id="UP001652700"/>
    </source>
</evidence>
<dbReference type="SMART" id="SM00343">
    <property type="entry name" value="ZnF_C2HC"/>
    <property type="match status" value="2"/>
</dbReference>
<reference evidence="2" key="1">
    <citation type="submission" date="2025-05" db="UniProtKB">
        <authorList>
            <consortium name="EnsemblMetazoa"/>
        </authorList>
    </citation>
    <scope>IDENTIFICATION</scope>
</reference>
<dbReference type="EnsemblMetazoa" id="XM_050662652.1">
    <property type="protein sequence ID" value="XP_050518609.1"/>
    <property type="gene ID" value="LOC126892849"/>
</dbReference>
<sequence length="454" mass="51785">MEKYFRPDKLEADPNSQTAAKEFKHWYETFKNFLESNKSTEKSLEDKDKYMLLINFVSHSVYDYISEAKTYISAIKILEELYIKPTNEIYARHILATRKQQINESIDQYAQQLKLLAKNCNFKAVSSEENKNDYIRDAFINGLVQSNIRQRLLEFSSLSLDEALSKSRSLEDSQKQSDTYHAALNNIASCSHPNSEQTTLASVQTKPGQTCYFCGHPRHPRSVCPARAAICQNCHKIGHWFKMCMQSKKSQTRSTYASTMIIASSMETPQSLSKCIAKVTVNQIDANALIDTGSSDTFLDHEFAIENKLKIFPIQGVQVSMASMSFSANIQGYCLINIQVDKEKYDQTKVLVLSNLCTDVILGQDIMKQHESLEVKFGGPRRPLKICCLIEAKIKPPSFAEHHQNIVNTFRNTPSTSRGCQQHYISGFSDKAKDKILKDTEEYGKDPFRKIQRR</sequence>
<dbReference type="InterPro" id="IPR036875">
    <property type="entry name" value="Znf_CCHC_sf"/>
</dbReference>
<accession>A0ABM5L847</accession>
<dbReference type="InterPro" id="IPR021109">
    <property type="entry name" value="Peptidase_aspartic_dom_sf"/>
</dbReference>
<organism evidence="2 3">
    <name type="scientific">Diabrotica virgifera virgifera</name>
    <name type="common">western corn rootworm</name>
    <dbReference type="NCBI Taxonomy" id="50390"/>
    <lineage>
        <taxon>Eukaryota</taxon>
        <taxon>Metazoa</taxon>
        <taxon>Ecdysozoa</taxon>
        <taxon>Arthropoda</taxon>
        <taxon>Hexapoda</taxon>
        <taxon>Insecta</taxon>
        <taxon>Pterygota</taxon>
        <taxon>Neoptera</taxon>
        <taxon>Endopterygota</taxon>
        <taxon>Coleoptera</taxon>
        <taxon>Polyphaga</taxon>
        <taxon>Cucujiformia</taxon>
        <taxon>Chrysomeloidea</taxon>
        <taxon>Chrysomelidae</taxon>
        <taxon>Galerucinae</taxon>
        <taxon>Diabroticina</taxon>
        <taxon>Diabroticites</taxon>
        <taxon>Diabrotica</taxon>
    </lineage>
</organism>
<dbReference type="GeneID" id="126892849"/>
<dbReference type="InterPro" id="IPR001878">
    <property type="entry name" value="Znf_CCHC"/>
</dbReference>
<dbReference type="Pfam" id="PF13975">
    <property type="entry name" value="gag-asp_proteas"/>
    <property type="match status" value="1"/>
</dbReference>
<feature type="domain" description="CCHC-type" evidence="1">
    <location>
        <begin position="210"/>
        <end position="226"/>
    </location>
</feature>
<keyword evidence="3" id="KW-1185">Reference proteome</keyword>
<protein>
    <recommendedName>
        <fullName evidence="1">CCHC-type domain-containing protein</fullName>
    </recommendedName>
</protein>
<proteinExistence type="predicted"/>